<dbReference type="OrthoDB" id="1923775at2759"/>
<dbReference type="Proteomes" id="UP000276991">
    <property type="component" value="Unassembled WGS sequence"/>
</dbReference>
<dbReference type="GO" id="GO:0032259">
    <property type="term" value="P:methylation"/>
    <property type="evidence" value="ECO:0007669"/>
    <property type="project" value="UniProtKB-KW"/>
</dbReference>
<dbReference type="InterPro" id="IPR025202">
    <property type="entry name" value="PLD-like_dom"/>
</dbReference>
<dbReference type="Pfam" id="PF13918">
    <property type="entry name" value="PLDc_3"/>
    <property type="match status" value="1"/>
</dbReference>
<dbReference type="CDD" id="cd09107">
    <property type="entry name" value="PLDc_vPLD3_4_5_like_2"/>
    <property type="match status" value="1"/>
</dbReference>
<dbReference type="InterPro" id="IPR029063">
    <property type="entry name" value="SAM-dependent_MTases_sf"/>
</dbReference>
<organism evidence="8 9">
    <name type="scientific">Acanthocheilonema viteae</name>
    <name type="common">Filarial nematode worm</name>
    <name type="synonym">Dipetalonema viteae</name>
    <dbReference type="NCBI Taxonomy" id="6277"/>
    <lineage>
        <taxon>Eukaryota</taxon>
        <taxon>Metazoa</taxon>
        <taxon>Ecdysozoa</taxon>
        <taxon>Nematoda</taxon>
        <taxon>Chromadorea</taxon>
        <taxon>Rhabditida</taxon>
        <taxon>Spirurina</taxon>
        <taxon>Spiruromorpha</taxon>
        <taxon>Filarioidea</taxon>
        <taxon>Onchocercidae</taxon>
        <taxon>Acanthocheilonema</taxon>
    </lineage>
</organism>
<dbReference type="InterPro" id="IPR002935">
    <property type="entry name" value="SAM_O-MeTrfase"/>
</dbReference>
<keyword evidence="3" id="KW-0808">Transferase</keyword>
<proteinExistence type="inferred from homology"/>
<comment type="similarity">
    <text evidence="1">Belongs to the phospholipase D family.</text>
</comment>
<dbReference type="STRING" id="6277.A0A498SDZ7"/>
<keyword evidence="6" id="KW-0732">Signal</keyword>
<dbReference type="PROSITE" id="PS50035">
    <property type="entry name" value="PLD"/>
    <property type="match status" value="2"/>
</dbReference>
<evidence type="ECO:0000256" key="2">
    <source>
        <dbReference type="ARBA" id="ARBA00022603"/>
    </source>
</evidence>
<dbReference type="PROSITE" id="PS51682">
    <property type="entry name" value="SAM_OMT_I"/>
    <property type="match status" value="1"/>
</dbReference>
<dbReference type="SUPFAM" id="SSF53335">
    <property type="entry name" value="S-adenosyl-L-methionine-dependent methyltransferases"/>
    <property type="match status" value="1"/>
</dbReference>
<evidence type="ECO:0000313" key="9">
    <source>
        <dbReference type="Proteomes" id="UP000276991"/>
    </source>
</evidence>
<dbReference type="Gene3D" id="3.40.50.150">
    <property type="entry name" value="Vaccinia Virus protein VP39"/>
    <property type="match status" value="1"/>
</dbReference>
<evidence type="ECO:0000256" key="3">
    <source>
        <dbReference type="ARBA" id="ARBA00022679"/>
    </source>
</evidence>
<name>A0A498SDZ7_ACAVI</name>
<evidence type="ECO:0000313" key="8">
    <source>
        <dbReference type="EMBL" id="VBB28225.1"/>
    </source>
</evidence>
<accession>A0A498SDZ7</accession>
<dbReference type="PANTHER" id="PTHR10185:SF17">
    <property type="entry name" value="GM01519P-RELATED"/>
    <property type="match status" value="1"/>
</dbReference>
<dbReference type="Pfam" id="PF13091">
    <property type="entry name" value="PLDc_2"/>
    <property type="match status" value="1"/>
</dbReference>
<dbReference type="Pfam" id="PF01596">
    <property type="entry name" value="Methyltransf_3"/>
    <property type="match status" value="1"/>
</dbReference>
<dbReference type="CDD" id="cd09106">
    <property type="entry name" value="PLDc_vPLD3_4_5_like_1"/>
    <property type="match status" value="1"/>
</dbReference>
<evidence type="ECO:0000259" key="7">
    <source>
        <dbReference type="PROSITE" id="PS50035"/>
    </source>
</evidence>
<dbReference type="PANTHER" id="PTHR10185">
    <property type="entry name" value="PHOSPHOLIPASE D - RELATED"/>
    <property type="match status" value="1"/>
</dbReference>
<gene>
    <name evidence="8" type="ORF">NAV_LOCUS3055</name>
</gene>
<dbReference type="Gene3D" id="3.30.870.10">
    <property type="entry name" value="Endonuclease Chain A"/>
    <property type="match status" value="2"/>
</dbReference>
<dbReference type="SMART" id="SM00155">
    <property type="entry name" value="PLDc"/>
    <property type="match status" value="2"/>
</dbReference>
<evidence type="ECO:0000256" key="6">
    <source>
        <dbReference type="SAM" id="SignalP"/>
    </source>
</evidence>
<reference evidence="8 9" key="1">
    <citation type="submission" date="2018-08" db="EMBL/GenBank/DDBJ databases">
        <authorList>
            <person name="Laetsch R D."/>
            <person name="Stevens L."/>
            <person name="Kumar S."/>
            <person name="Blaxter L. M."/>
        </authorList>
    </citation>
    <scope>NUCLEOTIDE SEQUENCE [LARGE SCALE GENOMIC DNA]</scope>
</reference>
<dbReference type="EMBL" id="UPTC01000366">
    <property type="protein sequence ID" value="VBB28225.1"/>
    <property type="molecule type" value="Genomic_DNA"/>
</dbReference>
<sequence>MMLLVVVWSCICRFHFVESIPENMTYPAQSNFPSTTEIWKRLISSAEKSIDIASFYWSLLPENAGTYRGPSTQDGTDIYNLLIGAAKKGIKLRIVQNAQNNNETRMLENEGLAEVRSLNFSNWFASGVLHTKFWVVDAKHFYLGSANLDWRSLTQMKLKLNNYFLGSFSIAQTVWARGDGINLKSMTCRVKELGVAVFSCGCLAEDLMKVMNVYWEMGAPGKKLPSSWPNELATAYNAKNPLVVTLNGEQNSVYISSAPPTFCPRGRMDDLNAILQVISTARKFIHISVMDYFPATLYLTNNRYWPVIDDALRKAAYNGIKVKLLISKWKTTRPTLFAFLKSLAVITSTLPSKRKYDTKRKKFISIPDTVGSIEVRIFIVPAEGNHKNIPYARVNHAKYMVTDNTALIGTSNWSGDYFINTAGASIVIQKHNTTVNSEIVHNLNQEIFMRDWNSTYASPLSDFDDKGHRITNDTVISVKMEPIQKAIFERTLNLPGGGMIGAPEVLQFGQNLIHLIRAKKAIDIGTYTGSSAVAWALAMPSGSEVLTIDVYPGSYDSISRKLIDARPDIYPKIKRHVGTAAQKLGKYNAMLASGEAGKWDFVFIDADKINYPIYYEQSIKLLRPGGVIIIDNALWGGSVVNRPRDRSTAAVDETNQKASKDSRVYNYLMNIADGIHVIFKKY</sequence>
<feature type="domain" description="PLD phosphodiesterase" evidence="7">
    <location>
        <begin position="391"/>
        <end position="417"/>
    </location>
</feature>
<evidence type="ECO:0000256" key="5">
    <source>
        <dbReference type="ARBA" id="ARBA00023453"/>
    </source>
</evidence>
<evidence type="ECO:0000256" key="1">
    <source>
        <dbReference type="ARBA" id="ARBA00008664"/>
    </source>
</evidence>
<keyword evidence="4" id="KW-0949">S-adenosyl-L-methionine</keyword>
<comment type="similarity">
    <text evidence="5">Belongs to the class I-like SAM-binding methyltransferase superfamily. Cation-dependent O-methyltransferase family.</text>
</comment>
<protein>
    <recommendedName>
        <fullName evidence="7">PLD phosphodiesterase domain-containing protein</fullName>
    </recommendedName>
</protein>
<dbReference type="Pfam" id="PF00614">
    <property type="entry name" value="PLDc"/>
    <property type="match status" value="1"/>
</dbReference>
<feature type="chain" id="PRO_5019867717" description="PLD phosphodiesterase domain-containing protein" evidence="6">
    <location>
        <begin position="20"/>
        <end position="682"/>
    </location>
</feature>
<keyword evidence="2" id="KW-0489">Methyltransferase</keyword>
<feature type="domain" description="PLD phosphodiesterase" evidence="7">
    <location>
        <begin position="125"/>
        <end position="152"/>
    </location>
</feature>
<dbReference type="InterPro" id="IPR050874">
    <property type="entry name" value="Diverse_PLD-related"/>
</dbReference>
<evidence type="ECO:0000256" key="4">
    <source>
        <dbReference type="ARBA" id="ARBA00022691"/>
    </source>
</evidence>
<dbReference type="InterPro" id="IPR001736">
    <property type="entry name" value="PLipase_D/transphosphatidylase"/>
</dbReference>
<keyword evidence="9" id="KW-1185">Reference proteome</keyword>
<dbReference type="InterPro" id="IPR032803">
    <property type="entry name" value="PLDc_3"/>
</dbReference>
<dbReference type="AlphaFoldDB" id="A0A498SDZ7"/>
<feature type="signal peptide" evidence="6">
    <location>
        <begin position="1"/>
        <end position="19"/>
    </location>
</feature>
<dbReference type="SUPFAM" id="SSF56024">
    <property type="entry name" value="Phospholipase D/nuclease"/>
    <property type="match status" value="2"/>
</dbReference>
<dbReference type="GO" id="GO:0008171">
    <property type="term" value="F:O-methyltransferase activity"/>
    <property type="evidence" value="ECO:0007669"/>
    <property type="project" value="InterPro"/>
</dbReference>